<feature type="region of interest" description="Disordered" evidence="1">
    <location>
        <begin position="104"/>
        <end position="128"/>
    </location>
</feature>
<organism evidence="3">
    <name type="scientific">Physcomitrium patens</name>
    <name type="common">Spreading-leaved earth moss</name>
    <name type="synonym">Physcomitrella patens</name>
    <dbReference type="NCBI Taxonomy" id="3218"/>
    <lineage>
        <taxon>Eukaryota</taxon>
        <taxon>Viridiplantae</taxon>
        <taxon>Streptophyta</taxon>
        <taxon>Embryophyta</taxon>
        <taxon>Bryophyta</taxon>
        <taxon>Bryophytina</taxon>
        <taxon>Bryopsida</taxon>
        <taxon>Funariidae</taxon>
        <taxon>Funariales</taxon>
        <taxon>Funariaceae</taxon>
        <taxon>Physcomitrium</taxon>
    </lineage>
</organism>
<dbReference type="RefSeq" id="XP_073387741.1">
    <property type="nucleotide sequence ID" value="XM_073531640.1"/>
</dbReference>
<dbReference type="OrthoDB" id="1927955at2759"/>
<reference evidence="4" key="3">
    <citation type="submission" date="2020-12" db="UniProtKB">
        <authorList>
            <consortium name="EnsemblPlants"/>
        </authorList>
    </citation>
    <scope>IDENTIFICATION</scope>
</reference>
<dbReference type="eggNOG" id="ENOG502QQDF">
    <property type="taxonomic scope" value="Eukaryota"/>
</dbReference>
<feature type="transmembrane region" description="Helical" evidence="2">
    <location>
        <begin position="177"/>
        <end position="201"/>
    </location>
</feature>
<dbReference type="HOGENOM" id="CLU_779363_0_0_1"/>
<reference evidence="3 5" key="1">
    <citation type="journal article" date="2008" name="Science">
        <title>The Physcomitrella genome reveals evolutionary insights into the conquest of land by plants.</title>
        <authorList>
            <person name="Rensing S."/>
            <person name="Lang D."/>
            <person name="Zimmer A."/>
            <person name="Terry A."/>
            <person name="Salamov A."/>
            <person name="Shapiro H."/>
            <person name="Nishiyama T."/>
            <person name="Perroud P.-F."/>
            <person name="Lindquist E."/>
            <person name="Kamisugi Y."/>
            <person name="Tanahashi T."/>
            <person name="Sakakibara K."/>
            <person name="Fujita T."/>
            <person name="Oishi K."/>
            <person name="Shin-I T."/>
            <person name="Kuroki Y."/>
            <person name="Toyoda A."/>
            <person name="Suzuki Y."/>
            <person name="Hashimoto A."/>
            <person name="Yamaguchi K."/>
            <person name="Sugano A."/>
            <person name="Kohara Y."/>
            <person name="Fujiyama A."/>
            <person name="Anterola A."/>
            <person name="Aoki S."/>
            <person name="Ashton N."/>
            <person name="Barbazuk W.B."/>
            <person name="Barker E."/>
            <person name="Bennetzen J."/>
            <person name="Bezanilla M."/>
            <person name="Blankenship R."/>
            <person name="Cho S.H."/>
            <person name="Dutcher S."/>
            <person name="Estelle M."/>
            <person name="Fawcett J.A."/>
            <person name="Gundlach H."/>
            <person name="Hanada K."/>
            <person name="Heyl A."/>
            <person name="Hicks K.A."/>
            <person name="Hugh J."/>
            <person name="Lohr M."/>
            <person name="Mayer K."/>
            <person name="Melkozernov A."/>
            <person name="Murata T."/>
            <person name="Nelson D."/>
            <person name="Pils B."/>
            <person name="Prigge M."/>
            <person name="Reiss B."/>
            <person name="Renner T."/>
            <person name="Rombauts S."/>
            <person name="Rushton P."/>
            <person name="Sanderfoot A."/>
            <person name="Schween G."/>
            <person name="Shiu S.-H."/>
            <person name="Stueber K."/>
            <person name="Theodoulou F.L."/>
            <person name="Tu H."/>
            <person name="Van de Peer Y."/>
            <person name="Verrier P.J."/>
            <person name="Waters E."/>
            <person name="Wood A."/>
            <person name="Yang L."/>
            <person name="Cove D."/>
            <person name="Cuming A."/>
            <person name="Hasebe M."/>
            <person name="Lucas S."/>
            <person name="Mishler D.B."/>
            <person name="Reski R."/>
            <person name="Grigoriev I."/>
            <person name="Quatrano R.S."/>
            <person name="Boore J.L."/>
        </authorList>
    </citation>
    <scope>NUCLEOTIDE SEQUENCE [LARGE SCALE GENOMIC DNA]</scope>
    <source>
        <strain evidence="4 5">cv. Gransden 2004</strain>
    </source>
</reference>
<dbReference type="Gramene" id="Pp3c26_14540V3.2">
    <property type="protein sequence ID" value="Pp3c26_14540V3.2"/>
    <property type="gene ID" value="Pp3c26_14540"/>
</dbReference>
<keyword evidence="2" id="KW-0812">Transmembrane</keyword>
<dbReference type="Proteomes" id="UP000006727">
    <property type="component" value="Chromosome 26"/>
</dbReference>
<dbReference type="EnsemblPlants" id="Pp3c26_14540V3.1">
    <property type="protein sequence ID" value="Pp3c26_14540V3.1"/>
    <property type="gene ID" value="Pp3c26_14540"/>
</dbReference>
<dbReference type="Gramene" id="Pp3c26_14540V3.1">
    <property type="protein sequence ID" value="Pp3c26_14540V3.1"/>
    <property type="gene ID" value="Pp3c26_14540"/>
</dbReference>
<name>A9TXB4_PHYPA</name>
<protein>
    <submittedName>
        <fullName evidence="3 4">Uncharacterized protein</fullName>
    </submittedName>
</protein>
<dbReference type="EnsemblPlants" id="Pp3c26_14540V3.2">
    <property type="protein sequence ID" value="Pp3c26_14540V3.2"/>
    <property type="gene ID" value="Pp3c26_14540"/>
</dbReference>
<feature type="compositionally biased region" description="Polar residues" evidence="1">
    <location>
        <begin position="107"/>
        <end position="116"/>
    </location>
</feature>
<keyword evidence="5" id="KW-1185">Reference proteome</keyword>
<dbReference type="GeneID" id="112277965"/>
<keyword evidence="2" id="KW-0472">Membrane</keyword>
<dbReference type="AlphaFoldDB" id="A9TXB4"/>
<keyword evidence="2" id="KW-1133">Transmembrane helix</keyword>
<dbReference type="PANTHER" id="PTHR33918">
    <property type="entry name" value="OS01G0704200 PROTEIN"/>
    <property type="match status" value="1"/>
</dbReference>
<evidence type="ECO:0000313" key="3">
    <source>
        <dbReference type="EMBL" id="PNR27172.1"/>
    </source>
</evidence>
<reference evidence="3 5" key="2">
    <citation type="journal article" date="2018" name="Plant J.">
        <title>The Physcomitrella patens chromosome-scale assembly reveals moss genome structure and evolution.</title>
        <authorList>
            <person name="Lang D."/>
            <person name="Ullrich K.K."/>
            <person name="Murat F."/>
            <person name="Fuchs J."/>
            <person name="Jenkins J."/>
            <person name="Haas F.B."/>
            <person name="Piednoel M."/>
            <person name="Gundlach H."/>
            <person name="Van Bel M."/>
            <person name="Meyberg R."/>
            <person name="Vives C."/>
            <person name="Morata J."/>
            <person name="Symeonidi A."/>
            <person name="Hiss M."/>
            <person name="Muchero W."/>
            <person name="Kamisugi Y."/>
            <person name="Saleh O."/>
            <person name="Blanc G."/>
            <person name="Decker E.L."/>
            <person name="van Gessel N."/>
            <person name="Grimwood J."/>
            <person name="Hayes R.D."/>
            <person name="Graham S.W."/>
            <person name="Gunter L.E."/>
            <person name="McDaniel S.F."/>
            <person name="Hoernstein S.N.W."/>
            <person name="Larsson A."/>
            <person name="Li F.W."/>
            <person name="Perroud P.F."/>
            <person name="Phillips J."/>
            <person name="Ranjan P."/>
            <person name="Rokshar D.S."/>
            <person name="Rothfels C.J."/>
            <person name="Schneider L."/>
            <person name="Shu S."/>
            <person name="Stevenson D.W."/>
            <person name="Thummler F."/>
            <person name="Tillich M."/>
            <person name="Villarreal Aguilar J.C."/>
            <person name="Widiez T."/>
            <person name="Wong G.K."/>
            <person name="Wymore A."/>
            <person name="Zhang Y."/>
            <person name="Zimmer A.D."/>
            <person name="Quatrano R.S."/>
            <person name="Mayer K.F.X."/>
            <person name="Goodstein D."/>
            <person name="Casacuberta J.M."/>
            <person name="Vandepoele K."/>
            <person name="Reski R."/>
            <person name="Cuming A.C."/>
            <person name="Tuskan G.A."/>
            <person name="Maumus F."/>
            <person name="Salse J."/>
            <person name="Schmutz J."/>
            <person name="Rensing S.A."/>
        </authorList>
    </citation>
    <scope>NUCLEOTIDE SEQUENCE [LARGE SCALE GENOMIC DNA]</scope>
    <source>
        <strain evidence="4 5">cv. Gransden 2004</strain>
    </source>
</reference>
<feature type="transmembrane region" description="Helical" evidence="2">
    <location>
        <begin position="261"/>
        <end position="278"/>
    </location>
</feature>
<dbReference type="RefSeq" id="XP_024366654.1">
    <property type="nucleotide sequence ID" value="XM_024510886.2"/>
</dbReference>
<dbReference type="PaxDb" id="3218-PP1S357_33V6.1"/>
<feature type="transmembrane region" description="Helical" evidence="2">
    <location>
        <begin position="236"/>
        <end position="255"/>
    </location>
</feature>
<proteinExistence type="predicted"/>
<evidence type="ECO:0000313" key="5">
    <source>
        <dbReference type="Proteomes" id="UP000006727"/>
    </source>
</evidence>
<feature type="transmembrane region" description="Helical" evidence="2">
    <location>
        <begin position="145"/>
        <end position="165"/>
    </location>
</feature>
<feature type="transmembrane region" description="Helical" evidence="2">
    <location>
        <begin position="311"/>
        <end position="338"/>
    </location>
</feature>
<evidence type="ECO:0000256" key="1">
    <source>
        <dbReference type="SAM" id="MobiDB-lite"/>
    </source>
</evidence>
<dbReference type="EMBL" id="ABEU02000026">
    <property type="protein sequence ID" value="PNR27172.1"/>
    <property type="molecule type" value="Genomic_DNA"/>
</dbReference>
<gene>
    <name evidence="4" type="primary">LOC112277965</name>
    <name evidence="3" type="ORF">PHYPA_030653</name>
</gene>
<dbReference type="OMA" id="CIPPATS"/>
<sequence>MATSLLRRSVAGANCYDYQTMLPDVAASTRPRSLGNQGYAFPHNAGRSELYKYQSSTCIPPATSGLRRKEMRSWGSIQFDPLRHTVTKQISQRKLSRGKGLAFAAASESSGDSSKNGKGRQRTRAKEDVATVREKISNYVEKKSGYFWLGGPIVATAAVFIPPAIVPMVQLLQNNFWAGLFSTFGLDILFVLAADLFFVLADKAGHHQSISGGPSPWVGPWEQIGYPKGEPVLTKLVAYAGVALGVLGIVISFFIGKLAVGLPAFASYLALIFAQVAYERLLSNDKVPVYPLVPILYTVYRFKQLARATELVAVMGGGAPLLFIVKALTVVWTFYLGITVSQLPWLYSTWNSNKAT</sequence>
<evidence type="ECO:0000256" key="2">
    <source>
        <dbReference type="SAM" id="Phobius"/>
    </source>
</evidence>
<evidence type="ECO:0000313" key="4">
    <source>
        <dbReference type="EnsemblPlants" id="Pp3c26_14540V3.1"/>
    </source>
</evidence>
<dbReference type="PANTHER" id="PTHR33918:SF6">
    <property type="match status" value="1"/>
</dbReference>
<accession>A9TXB4</accession>